<evidence type="ECO:0000256" key="1">
    <source>
        <dbReference type="SAM" id="MobiDB-lite"/>
    </source>
</evidence>
<evidence type="ECO:0000313" key="2">
    <source>
        <dbReference type="EMBL" id="AFS54549.1"/>
    </source>
</evidence>
<organism evidence="2 3">
    <name type="scientific">Leptospirillum ferriphilum (strain ML-04)</name>
    <dbReference type="NCBI Taxonomy" id="1048260"/>
    <lineage>
        <taxon>Bacteria</taxon>
        <taxon>Pseudomonadati</taxon>
        <taxon>Nitrospirota</taxon>
        <taxon>Nitrospiria</taxon>
        <taxon>Nitrospirales</taxon>
        <taxon>Nitrospiraceae</taxon>
        <taxon>Leptospirillum</taxon>
    </lineage>
</organism>
<dbReference type="PATRIC" id="fig|1048260.3.peg.2564"/>
<name>J9ZDP8_LEPFM</name>
<dbReference type="Proteomes" id="UP000006177">
    <property type="component" value="Chromosome"/>
</dbReference>
<dbReference type="KEGG" id="lfi:LFML04_2359"/>
<reference evidence="2 3" key="1">
    <citation type="journal article" date="2011" name="J. Microbiol.">
        <title>Complete genome of Leptospirillum ferriphilum ML-04 provides insight into its physiology and environmental adaptation.</title>
        <authorList>
            <person name="Mi S."/>
            <person name="Song J."/>
            <person name="Lin J."/>
            <person name="Che Y."/>
            <person name="Zheng H."/>
            <person name="Lin J."/>
        </authorList>
    </citation>
    <scope>NUCLEOTIDE SEQUENCE [LARGE SCALE GENOMIC DNA]</scope>
    <source>
        <strain evidence="2 3">ML-04</strain>
    </source>
</reference>
<sequence length="52" mass="5860">MTRGELPVVPGKRLSKQDPEKMRKDMVRRKGLSLISGGDRTRFQGSGMSREV</sequence>
<dbReference type="EMBL" id="CP002919">
    <property type="protein sequence ID" value="AFS54549.1"/>
    <property type="molecule type" value="Genomic_DNA"/>
</dbReference>
<dbReference type="HOGENOM" id="CLU_3081368_0_0_0"/>
<accession>J9ZDP8</accession>
<proteinExistence type="predicted"/>
<feature type="region of interest" description="Disordered" evidence="1">
    <location>
        <begin position="1"/>
        <end position="24"/>
    </location>
</feature>
<evidence type="ECO:0000313" key="3">
    <source>
        <dbReference type="Proteomes" id="UP000006177"/>
    </source>
</evidence>
<dbReference type="AlphaFoldDB" id="J9ZDP8"/>
<protein>
    <submittedName>
        <fullName evidence="2">Uncharacterized protein</fullName>
    </submittedName>
</protein>
<feature type="compositionally biased region" description="Basic and acidic residues" evidence="1">
    <location>
        <begin position="15"/>
        <end position="24"/>
    </location>
</feature>
<gene>
    <name evidence="2" type="ordered locus">LFML04_2359</name>
</gene>
<dbReference type="STRING" id="1048260.LFML04_2359"/>